<sequence length="398" mass="39728">MRVDHRGLTRARVAVAATFALHGAVTGSFATRIPWIQDHLHTGPGGLGLALLAPAVGSLVAMPTAGRVTHRFGGRAVTRWLIALWCAMLAFPALAPNLPSLWLVLFVYGAVAGMCDVAMNAQGVVVEQRLGRSIMSGLHGMWSVGGLVAGGVGILAAHAGLDARVHLGAMAVVLIVAGLGVGPFLLDVRPGADEAAPPHFVLPAREVLLIGLIGFAGIFGESASQDWCAVYLKQVAGASPAVAAASYTAFAFMMAAGRLCGDAVVRRVGPVRTVRAGGALATLGGVLVVAGRAPVPAIAGFMLIGLGIAVVIPLVFAAAGNAGRTPSEGVAGAATVSYASGFVAPSAIGGIAAVTGLPISFGLVTALLAAVLLGAGVLRPSAAGARTRLTPDSPAEPA</sequence>
<feature type="transmembrane region" description="Helical" evidence="5">
    <location>
        <begin position="200"/>
        <end position="220"/>
    </location>
</feature>
<keyword evidence="4 5" id="KW-0472">Membrane</keyword>
<evidence type="ECO:0000256" key="4">
    <source>
        <dbReference type="ARBA" id="ARBA00023136"/>
    </source>
</evidence>
<evidence type="ECO:0000313" key="6">
    <source>
        <dbReference type="EMBL" id="GIH41549.1"/>
    </source>
</evidence>
<evidence type="ECO:0000256" key="5">
    <source>
        <dbReference type="SAM" id="Phobius"/>
    </source>
</evidence>
<keyword evidence="2 5" id="KW-0812">Transmembrane</keyword>
<dbReference type="InterPro" id="IPR036259">
    <property type="entry name" value="MFS_trans_sf"/>
</dbReference>
<evidence type="ECO:0000256" key="1">
    <source>
        <dbReference type="ARBA" id="ARBA00004141"/>
    </source>
</evidence>
<feature type="transmembrane region" description="Helical" evidence="5">
    <location>
        <begin position="46"/>
        <end position="65"/>
    </location>
</feature>
<dbReference type="Proteomes" id="UP000603904">
    <property type="component" value="Unassembled WGS sequence"/>
</dbReference>
<dbReference type="InterPro" id="IPR051788">
    <property type="entry name" value="MFS_Transporter"/>
</dbReference>
<reference evidence="6 7" key="1">
    <citation type="submission" date="2021-01" db="EMBL/GenBank/DDBJ databases">
        <title>Whole genome shotgun sequence of Microbispora corallina NBRC 16416.</title>
        <authorList>
            <person name="Komaki H."/>
            <person name="Tamura T."/>
        </authorList>
    </citation>
    <scope>NUCLEOTIDE SEQUENCE [LARGE SCALE GENOMIC DNA]</scope>
    <source>
        <strain evidence="6 7">NBRC 16416</strain>
    </source>
</reference>
<proteinExistence type="predicted"/>
<evidence type="ECO:0000256" key="3">
    <source>
        <dbReference type="ARBA" id="ARBA00022989"/>
    </source>
</evidence>
<comment type="caution">
    <text evidence="6">The sequence shown here is derived from an EMBL/GenBank/DDBJ whole genome shotgun (WGS) entry which is preliminary data.</text>
</comment>
<dbReference type="PANTHER" id="PTHR23514:SF13">
    <property type="entry name" value="INNER MEMBRANE PROTEIN YBJJ"/>
    <property type="match status" value="1"/>
</dbReference>
<feature type="transmembrane region" description="Helical" evidence="5">
    <location>
        <begin position="77"/>
        <end position="95"/>
    </location>
</feature>
<accession>A0ABQ4G3E8</accession>
<gene>
    <name evidence="6" type="ORF">Mco01_45490</name>
</gene>
<dbReference type="Pfam" id="PF07690">
    <property type="entry name" value="MFS_1"/>
    <property type="match status" value="1"/>
</dbReference>
<feature type="transmembrane region" description="Helical" evidence="5">
    <location>
        <begin position="167"/>
        <end position="188"/>
    </location>
</feature>
<dbReference type="Gene3D" id="1.20.1250.20">
    <property type="entry name" value="MFS general substrate transporter like domains"/>
    <property type="match status" value="2"/>
</dbReference>
<dbReference type="CDD" id="cd17393">
    <property type="entry name" value="MFS_MosC_like"/>
    <property type="match status" value="1"/>
</dbReference>
<keyword evidence="3 5" id="KW-1133">Transmembrane helix</keyword>
<feature type="transmembrane region" description="Helical" evidence="5">
    <location>
        <begin position="140"/>
        <end position="161"/>
    </location>
</feature>
<feature type="transmembrane region" description="Helical" evidence="5">
    <location>
        <begin position="240"/>
        <end position="261"/>
    </location>
</feature>
<dbReference type="EMBL" id="BOOC01000022">
    <property type="protein sequence ID" value="GIH41549.1"/>
    <property type="molecule type" value="Genomic_DNA"/>
</dbReference>
<organism evidence="6 7">
    <name type="scientific">Microbispora corallina</name>
    <dbReference type="NCBI Taxonomy" id="83302"/>
    <lineage>
        <taxon>Bacteria</taxon>
        <taxon>Bacillati</taxon>
        <taxon>Actinomycetota</taxon>
        <taxon>Actinomycetes</taxon>
        <taxon>Streptosporangiales</taxon>
        <taxon>Streptosporangiaceae</taxon>
        <taxon>Microbispora</taxon>
    </lineage>
</organism>
<dbReference type="InterPro" id="IPR011701">
    <property type="entry name" value="MFS"/>
</dbReference>
<keyword evidence="7" id="KW-1185">Reference proteome</keyword>
<dbReference type="SUPFAM" id="SSF103473">
    <property type="entry name" value="MFS general substrate transporter"/>
    <property type="match status" value="1"/>
</dbReference>
<name>A0ABQ4G3E8_9ACTN</name>
<feature type="transmembrane region" description="Helical" evidence="5">
    <location>
        <begin position="330"/>
        <end position="353"/>
    </location>
</feature>
<feature type="transmembrane region" description="Helical" evidence="5">
    <location>
        <begin position="297"/>
        <end position="318"/>
    </location>
</feature>
<dbReference type="PANTHER" id="PTHR23514">
    <property type="entry name" value="BYPASS OF STOP CODON PROTEIN 6"/>
    <property type="match status" value="1"/>
</dbReference>
<evidence type="ECO:0000256" key="2">
    <source>
        <dbReference type="ARBA" id="ARBA00022692"/>
    </source>
</evidence>
<protein>
    <submittedName>
        <fullName evidence="6">MFS transporter</fullName>
    </submittedName>
</protein>
<comment type="subcellular location">
    <subcellularLocation>
        <location evidence="1">Membrane</location>
        <topology evidence="1">Multi-pass membrane protein</topology>
    </subcellularLocation>
</comment>
<evidence type="ECO:0000313" key="7">
    <source>
        <dbReference type="Proteomes" id="UP000603904"/>
    </source>
</evidence>
<feature type="transmembrane region" description="Helical" evidence="5">
    <location>
        <begin position="359"/>
        <end position="378"/>
    </location>
</feature>